<feature type="region of interest" description="Disordered" evidence="1">
    <location>
        <begin position="365"/>
        <end position="416"/>
    </location>
</feature>
<evidence type="ECO:0000313" key="4">
    <source>
        <dbReference type="Proteomes" id="UP000005240"/>
    </source>
</evidence>
<evidence type="ECO:0000313" key="3">
    <source>
        <dbReference type="EnsemblFungi" id="PTTG_03710-t43_1-p1"/>
    </source>
</evidence>
<dbReference type="EnsemblFungi" id="PTTG_03710-t43_1">
    <property type="protein sequence ID" value="PTTG_03710-t43_1-p1"/>
    <property type="gene ID" value="PTTG_03710"/>
</dbReference>
<feature type="compositionally biased region" description="Polar residues" evidence="1">
    <location>
        <begin position="387"/>
        <end position="400"/>
    </location>
</feature>
<dbReference type="EMBL" id="ADAS02000068">
    <property type="protein sequence ID" value="OAV92177.1"/>
    <property type="molecule type" value="Genomic_DNA"/>
</dbReference>
<organism evidence="2">
    <name type="scientific">Puccinia triticina (isolate 1-1 / race 1 (BBBD))</name>
    <name type="common">Brown leaf rust fungus</name>
    <dbReference type="NCBI Taxonomy" id="630390"/>
    <lineage>
        <taxon>Eukaryota</taxon>
        <taxon>Fungi</taxon>
        <taxon>Dikarya</taxon>
        <taxon>Basidiomycota</taxon>
        <taxon>Pucciniomycotina</taxon>
        <taxon>Pucciniomycetes</taxon>
        <taxon>Pucciniales</taxon>
        <taxon>Pucciniaceae</taxon>
        <taxon>Puccinia</taxon>
    </lineage>
</organism>
<feature type="region of interest" description="Disordered" evidence="1">
    <location>
        <begin position="289"/>
        <end position="311"/>
    </location>
</feature>
<evidence type="ECO:0000256" key="1">
    <source>
        <dbReference type="SAM" id="MobiDB-lite"/>
    </source>
</evidence>
<reference evidence="3" key="4">
    <citation type="submission" date="2025-05" db="UniProtKB">
        <authorList>
            <consortium name="EnsemblFungi"/>
        </authorList>
    </citation>
    <scope>IDENTIFICATION</scope>
    <source>
        <strain evidence="3">isolate 1-1 / race 1 (BBBD)</strain>
    </source>
</reference>
<name>A0A0C4ESD6_PUCT1</name>
<dbReference type="VEuPathDB" id="FungiDB:PTTG_03710"/>
<proteinExistence type="predicted"/>
<reference evidence="3 4" key="3">
    <citation type="journal article" date="2017" name="G3 (Bethesda)">
        <title>Comparative analysis highlights variable genome content of wheat rusts and divergence of the mating loci.</title>
        <authorList>
            <person name="Cuomo C.A."/>
            <person name="Bakkeren G."/>
            <person name="Khalil H.B."/>
            <person name="Panwar V."/>
            <person name="Joly D."/>
            <person name="Linning R."/>
            <person name="Sakthikumar S."/>
            <person name="Song X."/>
            <person name="Adiconis X."/>
            <person name="Fan L."/>
            <person name="Goldberg J.M."/>
            <person name="Levin J.Z."/>
            <person name="Young S."/>
            <person name="Zeng Q."/>
            <person name="Anikster Y."/>
            <person name="Bruce M."/>
            <person name="Wang M."/>
            <person name="Yin C."/>
            <person name="McCallum B."/>
            <person name="Szabo L.J."/>
            <person name="Hulbert S."/>
            <person name="Chen X."/>
            <person name="Fellers J.P."/>
        </authorList>
    </citation>
    <scope>NUCLEOTIDE SEQUENCE</scope>
    <source>
        <strain evidence="4">Isolate 1-1 / race 1 (BBBD)</strain>
        <strain evidence="3">isolate 1-1 / race 1 (BBBD)</strain>
    </source>
</reference>
<gene>
    <name evidence="2" type="ORF">PTTG_03710</name>
</gene>
<feature type="region of interest" description="Disordered" evidence="1">
    <location>
        <begin position="1"/>
        <end position="64"/>
    </location>
</feature>
<reference evidence="2" key="2">
    <citation type="submission" date="2016-05" db="EMBL/GenBank/DDBJ databases">
        <title>Comparative analysis highlights variable genome content of wheat rusts and divergence of the mating loci.</title>
        <authorList>
            <person name="Cuomo C.A."/>
            <person name="Bakkeren G."/>
            <person name="Szabo L."/>
            <person name="Khalil H."/>
            <person name="Joly D."/>
            <person name="Goldberg J."/>
            <person name="Young S."/>
            <person name="Zeng Q."/>
            <person name="Fellers J."/>
        </authorList>
    </citation>
    <scope>NUCLEOTIDE SEQUENCE [LARGE SCALE GENOMIC DNA]</scope>
    <source>
        <strain evidence="2">1-1 BBBD Race 1</strain>
    </source>
</reference>
<dbReference type="OrthoDB" id="10580375at2759"/>
<dbReference type="AlphaFoldDB" id="A0A0C4ESD6"/>
<accession>A0A0C4ESD6</accession>
<dbReference type="OMA" id="ITHRFCD"/>
<keyword evidence="4" id="KW-1185">Reference proteome</keyword>
<feature type="compositionally biased region" description="Low complexity" evidence="1">
    <location>
        <begin position="366"/>
        <end position="386"/>
    </location>
</feature>
<evidence type="ECO:0000313" key="2">
    <source>
        <dbReference type="EMBL" id="OAV92177.1"/>
    </source>
</evidence>
<sequence length="468" mass="51395">MSNPVQSSPAQGAGSTSTNTLANYCQDRDNPPHQGVTPAGGGDGEPTDPPIRQPTQRPSRQDLVDADLDRVASGVIGSITHRFCDADRLLADGSNYGAWQDFINERMRDAVNVTDFYWSPTGNIYYKHVGRTLLLNSSNQSLRHNLTQLATAHMMYTDLSMRFNSVSGAAHVNLYRRLVNFEASEHFSTTAITAHISGIFNKMTAMQMPSTRNHWAGLALQNVLSAEPKLQAEFNRHLEIELQDSTPEYPLMTFTKMVQLIDQIRRQQQTQDARRGRSQNTSTLSMNAAAMTPTPPAQQPINFPTPPPRMNKIQATTFCEPRPAPVNNYPPAFQSFYPIITPPGFNGVYPQHKNAVRLNNRYQRFQSNGSQPPAPSAPGSCPAQQAKPPSTYNGSQQPLPSANEALVEPQEGDSSARRVELGNAADSYTNFQFGDVMAGKSDDVPIVDSGKPAFITGEGDLTFRGLDN</sequence>
<protein>
    <submittedName>
        <fullName evidence="2 3">Uncharacterized protein</fullName>
    </submittedName>
</protein>
<feature type="compositionally biased region" description="Pro residues" evidence="1">
    <location>
        <begin position="293"/>
        <end position="309"/>
    </location>
</feature>
<dbReference type="Proteomes" id="UP000005240">
    <property type="component" value="Unassembled WGS sequence"/>
</dbReference>
<reference evidence="2" key="1">
    <citation type="submission" date="2009-11" db="EMBL/GenBank/DDBJ databases">
        <authorList>
            <consortium name="The Broad Institute Genome Sequencing Platform"/>
            <person name="Ward D."/>
            <person name="Feldgarden M."/>
            <person name="Earl A."/>
            <person name="Young S.K."/>
            <person name="Zeng Q."/>
            <person name="Koehrsen M."/>
            <person name="Alvarado L."/>
            <person name="Berlin A."/>
            <person name="Bochicchio J."/>
            <person name="Borenstein D."/>
            <person name="Chapman S.B."/>
            <person name="Chen Z."/>
            <person name="Engels R."/>
            <person name="Freedman E."/>
            <person name="Gellesch M."/>
            <person name="Goldberg J."/>
            <person name="Griggs A."/>
            <person name="Gujja S."/>
            <person name="Heilman E."/>
            <person name="Heiman D."/>
            <person name="Hepburn T."/>
            <person name="Howarth C."/>
            <person name="Jen D."/>
            <person name="Larson L."/>
            <person name="Lewis B."/>
            <person name="Mehta T."/>
            <person name="Park D."/>
            <person name="Pearson M."/>
            <person name="Roberts A."/>
            <person name="Saif S."/>
            <person name="Shea T."/>
            <person name="Shenoy N."/>
            <person name="Sisk P."/>
            <person name="Stolte C."/>
            <person name="Sykes S."/>
            <person name="Thomson T."/>
            <person name="Walk T."/>
            <person name="White J."/>
            <person name="Yandava C."/>
            <person name="Izard J."/>
            <person name="Baranova O.V."/>
            <person name="Blanton J.M."/>
            <person name="Tanner A.C."/>
            <person name="Dewhirst F.E."/>
            <person name="Haas B."/>
            <person name="Nusbaum C."/>
            <person name="Birren B."/>
        </authorList>
    </citation>
    <scope>NUCLEOTIDE SEQUENCE [LARGE SCALE GENOMIC DNA]</scope>
    <source>
        <strain evidence="2">1-1 BBBD Race 1</strain>
    </source>
</reference>
<feature type="compositionally biased region" description="Polar residues" evidence="1">
    <location>
        <begin position="1"/>
        <end position="23"/>
    </location>
</feature>